<sequence>MRPHDKGWLKEYLEFRKDLLQELTTEEGHKGSHPEQSLYRVIQPTGLMYGQSVGDITLPEHEKWSEKDRMKILLAESLISSSLLFYDKPIRDVDELSNVFSKTLESIGNFYNNIFPELATPAKTLFGKKKSPMEVAEIILNKRIEHTSSYEGNFWTYFFHNTLLFLDVFIFGQWIHTNADKIVADFFRYEREELRFSVVKVIASAAHANKVIAFEEKKLFDYFLQSTDFSGERRKEAQRIFEEGITVEEINLPSENSWILKKFFLEIAILTLWADKKVEQSELDYLKAFCGYLGFTEEDLENSMLAIEGFILEHWVQLEHLQNKQDYHQVSNDFIARVSKITERNKSRLVKAMQGDSEMIELMRKARANELSNEERETMREKLIVILKTIPTFVIIALPQKFLTLPILLKILPKNLFADGVPD</sequence>
<evidence type="ECO:0008006" key="3">
    <source>
        <dbReference type="Google" id="ProtNLM"/>
    </source>
</evidence>
<dbReference type="RefSeq" id="WP_112745286.1">
    <property type="nucleotide sequence ID" value="NZ_QMFY01000001.1"/>
</dbReference>
<dbReference type="Proteomes" id="UP000251889">
    <property type="component" value="Unassembled WGS sequence"/>
</dbReference>
<name>A0A364Y7M1_9BACT</name>
<dbReference type="EMBL" id="QMFY01000001">
    <property type="protein sequence ID" value="RAW03071.1"/>
    <property type="molecule type" value="Genomic_DNA"/>
</dbReference>
<accession>A0A364Y7M1</accession>
<dbReference type="Gene3D" id="1.10.3680.10">
    <property type="entry name" value="TerB-like"/>
    <property type="match status" value="1"/>
</dbReference>
<dbReference type="AlphaFoldDB" id="A0A364Y7M1"/>
<reference evidence="1 2" key="1">
    <citation type="submission" date="2018-06" db="EMBL/GenBank/DDBJ databases">
        <title>Chryseolinea flavus sp. nov., a member of the phylum Bacteroidetes isolated from soil.</title>
        <authorList>
            <person name="Li Y."/>
            <person name="Wang J."/>
        </authorList>
    </citation>
    <scope>NUCLEOTIDE SEQUENCE [LARGE SCALE GENOMIC DNA]</scope>
    <source>
        <strain evidence="1 2">SDU1-6</strain>
    </source>
</reference>
<evidence type="ECO:0000313" key="2">
    <source>
        <dbReference type="Proteomes" id="UP000251889"/>
    </source>
</evidence>
<proteinExistence type="predicted"/>
<dbReference type="SUPFAM" id="SSF158682">
    <property type="entry name" value="TerB-like"/>
    <property type="match status" value="1"/>
</dbReference>
<gene>
    <name evidence="1" type="ORF">DQQ10_02945</name>
</gene>
<evidence type="ECO:0000313" key="1">
    <source>
        <dbReference type="EMBL" id="RAW03071.1"/>
    </source>
</evidence>
<keyword evidence="2" id="KW-1185">Reference proteome</keyword>
<comment type="caution">
    <text evidence="1">The sequence shown here is derived from an EMBL/GenBank/DDBJ whole genome shotgun (WGS) entry which is preliminary data.</text>
</comment>
<protein>
    <recommendedName>
        <fullName evidence="3">TerB family tellurite resistance protein</fullName>
    </recommendedName>
</protein>
<dbReference type="OrthoDB" id="1421172at2"/>
<organism evidence="1 2">
    <name type="scientific">Pseudochryseolinea flava</name>
    <dbReference type="NCBI Taxonomy" id="2059302"/>
    <lineage>
        <taxon>Bacteria</taxon>
        <taxon>Pseudomonadati</taxon>
        <taxon>Bacteroidota</taxon>
        <taxon>Cytophagia</taxon>
        <taxon>Cytophagales</taxon>
        <taxon>Fulvivirgaceae</taxon>
        <taxon>Pseudochryseolinea</taxon>
    </lineage>
</organism>
<dbReference type="InterPro" id="IPR029024">
    <property type="entry name" value="TerB-like"/>
</dbReference>